<keyword evidence="8" id="KW-1185">Reference proteome</keyword>
<evidence type="ECO:0000256" key="3">
    <source>
        <dbReference type="ARBA" id="ARBA00022490"/>
    </source>
</evidence>
<dbReference type="GO" id="GO:0048527">
    <property type="term" value="P:lateral root development"/>
    <property type="evidence" value="ECO:0007669"/>
    <property type="project" value="InterPro"/>
</dbReference>
<evidence type="ECO:0000313" key="8">
    <source>
        <dbReference type="Proteomes" id="UP000631114"/>
    </source>
</evidence>
<dbReference type="InterPro" id="IPR025265">
    <property type="entry name" value="WPP_dom"/>
</dbReference>
<dbReference type="GO" id="GO:0005634">
    <property type="term" value="C:nucleus"/>
    <property type="evidence" value="ECO:0007669"/>
    <property type="project" value="UniProtKB-SubCell"/>
</dbReference>
<dbReference type="EMBL" id="JADFTS010000002">
    <property type="protein sequence ID" value="KAF9621993.1"/>
    <property type="molecule type" value="Genomic_DNA"/>
</dbReference>
<dbReference type="Pfam" id="PF13943">
    <property type="entry name" value="WPP"/>
    <property type="match status" value="1"/>
</dbReference>
<feature type="region of interest" description="Disordered" evidence="5">
    <location>
        <begin position="1"/>
        <end position="22"/>
    </location>
</feature>
<evidence type="ECO:0000256" key="1">
    <source>
        <dbReference type="ARBA" id="ARBA00004123"/>
    </source>
</evidence>
<proteinExistence type="predicted"/>
<dbReference type="OrthoDB" id="1927559at2759"/>
<dbReference type="GO" id="GO:0000278">
    <property type="term" value="P:mitotic cell cycle"/>
    <property type="evidence" value="ECO:0007669"/>
    <property type="project" value="InterPro"/>
</dbReference>
<feature type="region of interest" description="Disordered" evidence="5">
    <location>
        <begin position="133"/>
        <end position="161"/>
    </location>
</feature>
<evidence type="ECO:0000256" key="5">
    <source>
        <dbReference type="SAM" id="MobiDB-lite"/>
    </source>
</evidence>
<dbReference type="Gene3D" id="1.10.246.200">
    <property type="entry name" value="WPP domain"/>
    <property type="match status" value="1"/>
</dbReference>
<name>A0A835IS41_9MAGN</name>
<dbReference type="InterPro" id="IPR038214">
    <property type="entry name" value="WPP_sf"/>
</dbReference>
<evidence type="ECO:0000256" key="4">
    <source>
        <dbReference type="ARBA" id="ARBA00023242"/>
    </source>
</evidence>
<comment type="caution">
    <text evidence="7">The sequence shown here is derived from an EMBL/GenBank/DDBJ whole genome shotgun (WGS) entry which is preliminary data.</text>
</comment>
<sequence>MSETEETPSPKQNQPKEAENIRQKFEKMNMTLSIWPPSQRTRDAVTNRLIETLSAPSILSKRYGSLSADEASSAAKIIEEEAFTVANSSFLSDSKTGGEKEKEKEEEDDGIVILQIYSKEISKRMLEAVKAKAVASVSPDQSEHVVGDDDSTAASEEISSA</sequence>
<dbReference type="GO" id="GO:0005737">
    <property type="term" value="C:cytoplasm"/>
    <property type="evidence" value="ECO:0007669"/>
    <property type="project" value="UniProtKB-SubCell"/>
</dbReference>
<protein>
    <recommendedName>
        <fullName evidence="6">WPP domain-containing protein</fullName>
    </recommendedName>
</protein>
<dbReference type="PANTHER" id="PTHR34362">
    <property type="entry name" value="WPP DOMAIN-CONTAINING PROTEIN 1-RELATED"/>
    <property type="match status" value="1"/>
</dbReference>
<gene>
    <name evidence="7" type="ORF">IFM89_029213</name>
</gene>
<evidence type="ECO:0000259" key="6">
    <source>
        <dbReference type="Pfam" id="PF13943"/>
    </source>
</evidence>
<dbReference type="AlphaFoldDB" id="A0A835IS41"/>
<accession>A0A835IS41</accession>
<keyword evidence="4" id="KW-0539">Nucleus</keyword>
<feature type="domain" description="WPP" evidence="6">
    <location>
        <begin position="32"/>
        <end position="136"/>
    </location>
</feature>
<evidence type="ECO:0000256" key="2">
    <source>
        <dbReference type="ARBA" id="ARBA00004496"/>
    </source>
</evidence>
<comment type="subcellular location">
    <subcellularLocation>
        <location evidence="2">Cytoplasm</location>
    </subcellularLocation>
    <subcellularLocation>
        <location evidence="1">Nucleus</location>
    </subcellularLocation>
</comment>
<dbReference type="InterPro" id="IPR044692">
    <property type="entry name" value="WPP1/2/3"/>
</dbReference>
<evidence type="ECO:0000313" key="7">
    <source>
        <dbReference type="EMBL" id="KAF9621993.1"/>
    </source>
</evidence>
<keyword evidence="3" id="KW-0963">Cytoplasm</keyword>
<feature type="compositionally biased region" description="Polar residues" evidence="5">
    <location>
        <begin position="152"/>
        <end position="161"/>
    </location>
</feature>
<dbReference type="Proteomes" id="UP000631114">
    <property type="component" value="Unassembled WGS sequence"/>
</dbReference>
<organism evidence="7 8">
    <name type="scientific">Coptis chinensis</name>
    <dbReference type="NCBI Taxonomy" id="261450"/>
    <lineage>
        <taxon>Eukaryota</taxon>
        <taxon>Viridiplantae</taxon>
        <taxon>Streptophyta</taxon>
        <taxon>Embryophyta</taxon>
        <taxon>Tracheophyta</taxon>
        <taxon>Spermatophyta</taxon>
        <taxon>Magnoliopsida</taxon>
        <taxon>Ranunculales</taxon>
        <taxon>Ranunculaceae</taxon>
        <taxon>Coptidoideae</taxon>
        <taxon>Coptis</taxon>
    </lineage>
</organism>
<dbReference type="PANTHER" id="PTHR34362:SF1">
    <property type="entry name" value="WPP DOMAIN-CONTAINING PROTEIN 1-RELATED"/>
    <property type="match status" value="1"/>
</dbReference>
<reference evidence="7 8" key="1">
    <citation type="submission" date="2020-10" db="EMBL/GenBank/DDBJ databases">
        <title>The Coptis chinensis genome and diversification of protoberbering-type alkaloids.</title>
        <authorList>
            <person name="Wang B."/>
            <person name="Shu S."/>
            <person name="Song C."/>
            <person name="Liu Y."/>
        </authorList>
    </citation>
    <scope>NUCLEOTIDE SEQUENCE [LARGE SCALE GENOMIC DNA]</scope>
    <source>
        <strain evidence="7">HL-2020</strain>
        <tissue evidence="7">Leaf</tissue>
    </source>
</reference>